<dbReference type="GO" id="GO:0006508">
    <property type="term" value="P:proteolysis"/>
    <property type="evidence" value="ECO:0007669"/>
    <property type="project" value="UniProtKB-KW"/>
</dbReference>
<accession>A0A7W5BBQ3</accession>
<dbReference type="EC" id="3.4.13.-" evidence="12"/>
<dbReference type="GO" id="GO:0006526">
    <property type="term" value="P:L-arginine biosynthetic process"/>
    <property type="evidence" value="ECO:0007669"/>
    <property type="project" value="TreeGrafter"/>
</dbReference>
<organism evidence="12 13">
    <name type="scientific">Pseudoduganella violacea</name>
    <dbReference type="NCBI Taxonomy" id="1715466"/>
    <lineage>
        <taxon>Bacteria</taxon>
        <taxon>Pseudomonadati</taxon>
        <taxon>Pseudomonadota</taxon>
        <taxon>Betaproteobacteria</taxon>
        <taxon>Burkholderiales</taxon>
        <taxon>Oxalobacteraceae</taxon>
        <taxon>Telluria group</taxon>
        <taxon>Pseudoduganella</taxon>
    </lineage>
</organism>
<keyword evidence="8" id="KW-0482">Metalloprotease</keyword>
<dbReference type="InterPro" id="IPR036264">
    <property type="entry name" value="Bact_exopeptidase_dim_dom"/>
</dbReference>
<evidence type="ECO:0000256" key="10">
    <source>
        <dbReference type="SAM" id="SignalP"/>
    </source>
</evidence>
<dbReference type="InterPro" id="IPR050072">
    <property type="entry name" value="Peptidase_M20A"/>
</dbReference>
<evidence type="ECO:0000256" key="5">
    <source>
        <dbReference type="ARBA" id="ARBA00022801"/>
    </source>
</evidence>
<evidence type="ECO:0000313" key="12">
    <source>
        <dbReference type="EMBL" id="MBB3119385.1"/>
    </source>
</evidence>
<dbReference type="SUPFAM" id="SSF53187">
    <property type="entry name" value="Zn-dependent exopeptidases"/>
    <property type="match status" value="1"/>
</dbReference>
<dbReference type="NCBIfam" id="NF004809">
    <property type="entry name" value="PRK06156.1"/>
    <property type="match status" value="1"/>
</dbReference>
<dbReference type="GO" id="GO:0008270">
    <property type="term" value="F:zinc ion binding"/>
    <property type="evidence" value="ECO:0007669"/>
    <property type="project" value="InterPro"/>
</dbReference>
<proteinExistence type="inferred from homology"/>
<dbReference type="InterPro" id="IPR010964">
    <property type="entry name" value="M20A_pepV-rel"/>
</dbReference>
<evidence type="ECO:0000256" key="7">
    <source>
        <dbReference type="ARBA" id="ARBA00022997"/>
    </source>
</evidence>
<keyword evidence="9" id="KW-0170">Cobalt</keyword>
<evidence type="ECO:0000256" key="6">
    <source>
        <dbReference type="ARBA" id="ARBA00022833"/>
    </source>
</evidence>
<dbReference type="Gene3D" id="3.30.70.360">
    <property type="match status" value="2"/>
</dbReference>
<dbReference type="GO" id="GO:0016805">
    <property type="term" value="F:dipeptidase activity"/>
    <property type="evidence" value="ECO:0007669"/>
    <property type="project" value="UniProtKB-KW"/>
</dbReference>
<evidence type="ECO:0000256" key="2">
    <source>
        <dbReference type="ARBA" id="ARBA00006247"/>
    </source>
</evidence>
<dbReference type="PANTHER" id="PTHR43808:SF31">
    <property type="entry name" value="N-ACETYL-L-CITRULLINE DEACETYLASE"/>
    <property type="match status" value="1"/>
</dbReference>
<keyword evidence="10" id="KW-0732">Signal</keyword>
<feature type="signal peptide" evidence="10">
    <location>
        <begin position="1"/>
        <end position="18"/>
    </location>
</feature>
<dbReference type="InterPro" id="IPR011650">
    <property type="entry name" value="Peptidase_M20_dimer"/>
</dbReference>
<dbReference type="PANTHER" id="PTHR43808">
    <property type="entry name" value="ACETYLORNITHINE DEACETYLASE"/>
    <property type="match status" value="1"/>
</dbReference>
<dbReference type="AlphaFoldDB" id="A0A7W5BBQ3"/>
<gene>
    <name evidence="12" type="ORF">FHS03_002437</name>
</gene>
<evidence type="ECO:0000313" key="13">
    <source>
        <dbReference type="Proteomes" id="UP000541535"/>
    </source>
</evidence>
<evidence type="ECO:0000256" key="9">
    <source>
        <dbReference type="ARBA" id="ARBA00023285"/>
    </source>
</evidence>
<dbReference type="Proteomes" id="UP000541535">
    <property type="component" value="Unassembled WGS sequence"/>
</dbReference>
<keyword evidence="5 12" id="KW-0378">Hydrolase</keyword>
<reference evidence="12 13" key="1">
    <citation type="submission" date="2020-08" db="EMBL/GenBank/DDBJ databases">
        <title>Genomic Encyclopedia of Type Strains, Phase III (KMG-III): the genomes of soil and plant-associated and newly described type strains.</title>
        <authorList>
            <person name="Whitman W."/>
        </authorList>
    </citation>
    <scope>NUCLEOTIDE SEQUENCE [LARGE SCALE GENOMIC DNA]</scope>
    <source>
        <strain evidence="12 13">CECT 8897</strain>
    </source>
</reference>
<evidence type="ECO:0000256" key="4">
    <source>
        <dbReference type="ARBA" id="ARBA00022723"/>
    </source>
</evidence>
<evidence type="ECO:0000256" key="8">
    <source>
        <dbReference type="ARBA" id="ARBA00023049"/>
    </source>
</evidence>
<dbReference type="GO" id="GO:0008237">
    <property type="term" value="F:metallopeptidase activity"/>
    <property type="evidence" value="ECO:0007669"/>
    <property type="project" value="UniProtKB-KW"/>
</dbReference>
<evidence type="ECO:0000256" key="3">
    <source>
        <dbReference type="ARBA" id="ARBA00022670"/>
    </source>
</evidence>
<comment type="similarity">
    <text evidence="2">Belongs to the peptidase M20A family.</text>
</comment>
<dbReference type="Pfam" id="PF01546">
    <property type="entry name" value="Peptidase_M20"/>
    <property type="match status" value="1"/>
</dbReference>
<feature type="domain" description="Peptidase M20 dimerisation" evidence="11">
    <location>
        <begin position="283"/>
        <end position="394"/>
    </location>
</feature>
<protein>
    <submittedName>
        <fullName evidence="12">Dipeptidase D</fullName>
        <ecNumber evidence="12">3.4.13.-</ecNumber>
    </submittedName>
</protein>
<dbReference type="GO" id="GO:0008777">
    <property type="term" value="F:acetylornithine deacetylase activity"/>
    <property type="evidence" value="ECO:0007669"/>
    <property type="project" value="TreeGrafter"/>
</dbReference>
<evidence type="ECO:0000256" key="1">
    <source>
        <dbReference type="ARBA" id="ARBA00001947"/>
    </source>
</evidence>
<keyword evidence="13" id="KW-1185">Reference proteome</keyword>
<evidence type="ECO:0000259" key="11">
    <source>
        <dbReference type="Pfam" id="PF07687"/>
    </source>
</evidence>
<keyword evidence="4" id="KW-0479">Metal-binding</keyword>
<keyword evidence="3" id="KW-0645">Protease</keyword>
<feature type="chain" id="PRO_5031232962" evidence="10">
    <location>
        <begin position="19"/>
        <end position="498"/>
    </location>
</feature>
<keyword evidence="6" id="KW-0862">Zinc</keyword>
<comment type="caution">
    <text evidence="12">The sequence shown here is derived from an EMBL/GenBank/DDBJ whole genome shotgun (WGS) entry which is preliminary data.</text>
</comment>
<keyword evidence="7 12" id="KW-0224">Dipeptidase</keyword>
<sequence>MLKKIALLGLLLQAPLHAAPLSDAATSTARHARSTYEKPMIKSLATMVGFNTVADKKIAFENNPEHAGFKKFLRQEAERLGFDFKDHGYVVVIGMGQGKERVGVITHGDVQPVDPAKWKQSPFKLDSTSEPGRLVGRGTEDDKGPIATALYAMKAIKDRKLALSKRIELYVYMAEESDWAPLEAFLKNHEPPQVNITLDAEYPVVTAEKGYGSLTVKLPHWVQVENVAGPVLASFAGGFFGSQIPEDASAVIDQATPELEAQIRARAVAQKGMRYQYDWQGSTLKIKALGVSAHSSKPEDGVNAISMLADALNVRPWQGTSAANMVSFLNEMIGTGIHGEKFGKAAYRDSFMGPMTVAPTVLKQSNEGLELNINLRRPRGKTADELKAEFQQAFDGWNAARGAKAGINMYVGDPWIQEKAPQIPTLLNVFAHYTGIKDAQPVSIGGGTNSRLFPNAVSFGPGMPGQVYTGHSEHEFITHKQPMLNLEMYTAVLVELAR</sequence>
<comment type="cofactor">
    <cofactor evidence="1">
        <name>Zn(2+)</name>
        <dbReference type="ChEBI" id="CHEBI:29105"/>
    </cofactor>
</comment>
<dbReference type="EMBL" id="JACHXD010000006">
    <property type="protein sequence ID" value="MBB3119385.1"/>
    <property type="molecule type" value="Genomic_DNA"/>
</dbReference>
<dbReference type="SUPFAM" id="SSF55031">
    <property type="entry name" value="Bacterial exopeptidase dimerisation domain"/>
    <property type="match status" value="1"/>
</dbReference>
<dbReference type="NCBIfam" id="TIGR01887">
    <property type="entry name" value="dipeptidaselike"/>
    <property type="match status" value="1"/>
</dbReference>
<name>A0A7W5BBQ3_9BURK</name>
<dbReference type="Gene3D" id="3.40.630.10">
    <property type="entry name" value="Zn peptidases"/>
    <property type="match status" value="1"/>
</dbReference>
<dbReference type="Pfam" id="PF07687">
    <property type="entry name" value="M20_dimer"/>
    <property type="match status" value="1"/>
</dbReference>
<dbReference type="InterPro" id="IPR002933">
    <property type="entry name" value="Peptidase_M20"/>
</dbReference>
<dbReference type="RefSeq" id="WP_183441228.1">
    <property type="nucleotide sequence ID" value="NZ_JACHXD010000006.1"/>
</dbReference>